<evidence type="ECO:0000256" key="6">
    <source>
        <dbReference type="SAM" id="MobiDB-lite"/>
    </source>
</evidence>
<keyword evidence="3" id="KW-0436">Ligase</keyword>
<evidence type="ECO:0000256" key="3">
    <source>
        <dbReference type="ARBA" id="ARBA00022598"/>
    </source>
</evidence>
<accession>E5XRV7</accession>
<evidence type="ECO:0000313" key="8">
    <source>
        <dbReference type="Proteomes" id="UP000004816"/>
    </source>
</evidence>
<organism evidence="7 8">
    <name type="scientific">Segniliparus rugosus (strain ATCC BAA-974 / DSM 45345 / CCUG 50838 / CIP 108380 / JCM 13579 / CDC 945)</name>
    <dbReference type="NCBI Taxonomy" id="679197"/>
    <lineage>
        <taxon>Bacteria</taxon>
        <taxon>Bacillati</taxon>
        <taxon>Actinomycetota</taxon>
        <taxon>Actinomycetes</taxon>
        <taxon>Mycobacteriales</taxon>
        <taxon>Segniliparaceae</taxon>
        <taxon>Segniliparus</taxon>
    </lineage>
</organism>
<dbReference type="GO" id="GO:0000302">
    <property type="term" value="P:response to reactive oxygen species"/>
    <property type="evidence" value="ECO:0007669"/>
    <property type="project" value="InterPro"/>
</dbReference>
<comment type="caution">
    <text evidence="7">The sequence shown here is derived from an EMBL/GenBank/DDBJ whole genome shotgun (WGS) entry which is preliminary data.</text>
</comment>
<dbReference type="Proteomes" id="UP000004816">
    <property type="component" value="Unassembled WGS sequence"/>
</dbReference>
<dbReference type="AlphaFoldDB" id="E5XRV7"/>
<name>E5XRV7_SEGRC</name>
<evidence type="ECO:0000256" key="5">
    <source>
        <dbReference type="ARBA" id="ARBA00022840"/>
    </source>
</evidence>
<dbReference type="STRING" id="679197.HMPREF9336_02229"/>
<dbReference type="GO" id="GO:0003972">
    <property type="term" value="F:RNA ligase (ATP) activity"/>
    <property type="evidence" value="ECO:0007669"/>
    <property type="project" value="InterPro"/>
</dbReference>
<dbReference type="HOGENOM" id="CLU_102558_0_0_11"/>
<dbReference type="InterPro" id="IPR041211">
    <property type="entry name" value="RLIG1"/>
</dbReference>
<comment type="cofactor">
    <cofactor evidence="1">
        <name>Mn(2+)</name>
        <dbReference type="ChEBI" id="CHEBI:29035"/>
    </cofactor>
</comment>
<evidence type="ECO:0000256" key="1">
    <source>
        <dbReference type="ARBA" id="ARBA00001936"/>
    </source>
</evidence>
<dbReference type="Pfam" id="PF17720">
    <property type="entry name" value="RLIG1"/>
    <property type="match status" value="1"/>
</dbReference>
<feature type="compositionally biased region" description="Pro residues" evidence="6">
    <location>
        <begin position="65"/>
        <end position="78"/>
    </location>
</feature>
<evidence type="ECO:0000313" key="7">
    <source>
        <dbReference type="EMBL" id="EFV12972.1"/>
    </source>
</evidence>
<dbReference type="GO" id="GO:0005524">
    <property type="term" value="F:ATP binding"/>
    <property type="evidence" value="ECO:0007669"/>
    <property type="project" value="UniProtKB-KW"/>
</dbReference>
<gene>
    <name evidence="7" type="ORF">HMPREF9336_02229</name>
</gene>
<reference evidence="7 8" key="1">
    <citation type="journal article" date="2011" name="Stand. Genomic Sci.">
        <title>High quality draft genome sequence of Segniliparus rugosus CDC 945(T)= (ATCC BAA-974(T)).</title>
        <authorList>
            <person name="Earl A.M."/>
            <person name="Desjardins C.A."/>
            <person name="Fitzgerald M.G."/>
            <person name="Arachchi H.M."/>
            <person name="Zeng Q."/>
            <person name="Mehta T."/>
            <person name="Griggs A."/>
            <person name="Birren B.W."/>
            <person name="Toney N.C."/>
            <person name="Carr J."/>
            <person name="Posey J."/>
            <person name="Butler W.R."/>
        </authorList>
    </citation>
    <scope>NUCLEOTIDE SEQUENCE [LARGE SCALE GENOMIC DNA]</scope>
    <source>
        <strain evidence="8">ATCC BAA-974 / DSM 45345 / CCUG 50838 / CIP 108380 / JCM 13579 / CDC 945</strain>
    </source>
</reference>
<keyword evidence="8" id="KW-1185">Reference proteome</keyword>
<feature type="region of interest" description="Disordered" evidence="6">
    <location>
        <begin position="60"/>
        <end position="84"/>
    </location>
</feature>
<proteinExistence type="predicted"/>
<dbReference type="EMBL" id="ACZI02000002">
    <property type="protein sequence ID" value="EFV12972.1"/>
    <property type="molecule type" value="Genomic_DNA"/>
</dbReference>
<evidence type="ECO:0008006" key="9">
    <source>
        <dbReference type="Google" id="ProtNLM"/>
    </source>
</evidence>
<dbReference type="RefSeq" id="WP_007470384.1">
    <property type="nucleotide sequence ID" value="NZ_KI391953.1"/>
</dbReference>
<dbReference type="PANTHER" id="PTHR31219">
    <property type="entry name" value="CHROMOSOME 28 C12ORF29 HOMOLOG"/>
    <property type="match status" value="1"/>
</dbReference>
<evidence type="ECO:0000256" key="4">
    <source>
        <dbReference type="ARBA" id="ARBA00022741"/>
    </source>
</evidence>
<dbReference type="OrthoDB" id="7062283at2"/>
<evidence type="ECO:0000256" key="2">
    <source>
        <dbReference type="ARBA" id="ARBA00001946"/>
    </source>
</evidence>
<protein>
    <recommendedName>
        <fullName evidence="9">RNA ligase</fullName>
    </recommendedName>
</protein>
<comment type="cofactor">
    <cofactor evidence="2">
        <name>Mg(2+)</name>
        <dbReference type="ChEBI" id="CHEBI:18420"/>
    </cofactor>
</comment>
<dbReference type="PANTHER" id="PTHR31219:SF2">
    <property type="entry name" value="RNA LIGASE 1"/>
    <property type="match status" value="1"/>
</dbReference>
<keyword evidence="5" id="KW-0067">ATP-binding</keyword>
<keyword evidence="4" id="KW-0547">Nucleotide-binding</keyword>
<sequence length="195" mass="22336">MKKIPCLFERDFTDRRRPVLLDKVTPGCEWVLAGEGKATRKWDGTACLIRDGKLYKRYDAKNGRTPPPDFEPAQPAPDPVTGHWPGWVPVSETAKEDRWHREGWDAFGRLEALVGRRFPDTTYELIGPKVNGNHEGADTHLLVQHGDWSYSEIPRDFDGLGEWFRGEPIEGVVFHHPDGRMAKIRKADYGMRRSD</sequence>
<dbReference type="eggNOG" id="ENOG5032AX0">
    <property type="taxonomic scope" value="Bacteria"/>
</dbReference>